<dbReference type="AlphaFoldDB" id="A0A3M8DUW6"/>
<dbReference type="InterPro" id="IPR042001">
    <property type="entry name" value="Sortase_F"/>
</dbReference>
<dbReference type="OrthoDB" id="525039at2"/>
<dbReference type="InterPro" id="IPR023365">
    <property type="entry name" value="Sortase_dom-sf"/>
</dbReference>
<evidence type="ECO:0000313" key="4">
    <source>
        <dbReference type="EMBL" id="RNB91973.1"/>
    </source>
</evidence>
<accession>A0A3M8DUW6</accession>
<dbReference type="GO" id="GO:0016787">
    <property type="term" value="F:hydrolase activity"/>
    <property type="evidence" value="ECO:0007669"/>
    <property type="project" value="UniProtKB-KW"/>
</dbReference>
<evidence type="ECO:0000313" key="5">
    <source>
        <dbReference type="Proteomes" id="UP000271031"/>
    </source>
</evidence>
<dbReference type="RefSeq" id="WP_122916635.1">
    <property type="nucleotide sequence ID" value="NZ_RHHQ01000004.1"/>
</dbReference>
<name>A0A3M8DUW6_9BACL</name>
<evidence type="ECO:0000256" key="2">
    <source>
        <dbReference type="PIRSR" id="PIRSR605754-1"/>
    </source>
</evidence>
<dbReference type="CDD" id="cd05829">
    <property type="entry name" value="Sortase_F"/>
    <property type="match status" value="1"/>
</dbReference>
<protein>
    <submittedName>
        <fullName evidence="4">Class F sortase</fullName>
    </submittedName>
</protein>
<sequence>MINRPLAHVVLILLICCGCAATKPEPAPVREQQLSLNQHVEPRLYSVPHIKLYTKPAIPPYPIMPDLLEIPSIKLKARVEAVGVTPKGNMGVPKEFDKVGILSPWTKPGERGNAVIAGHFDHYTGPAIFYRLRDLKPGAKVIVSNEKGKRINFVVKDVVSYNTADAPLEKIFGQANKPHLNLITCSGRFNKKTQEHARRLVVFTELADPEPMEMPHKGVRKTK</sequence>
<reference evidence="4 5" key="1">
    <citation type="submission" date="2018-10" db="EMBL/GenBank/DDBJ databases">
        <title>Phylogenomics of Brevibacillus.</title>
        <authorList>
            <person name="Dunlap C."/>
        </authorList>
    </citation>
    <scope>NUCLEOTIDE SEQUENCE [LARGE SCALE GENOMIC DNA]</scope>
    <source>
        <strain evidence="4 5">JCM 15716</strain>
    </source>
</reference>
<feature type="chain" id="PRO_5018034639" evidence="3">
    <location>
        <begin position="21"/>
        <end position="223"/>
    </location>
</feature>
<dbReference type="EMBL" id="RHHQ01000004">
    <property type="protein sequence ID" value="RNB91973.1"/>
    <property type="molecule type" value="Genomic_DNA"/>
</dbReference>
<dbReference type="SUPFAM" id="SSF63817">
    <property type="entry name" value="Sortase"/>
    <property type="match status" value="1"/>
</dbReference>
<comment type="caution">
    <text evidence="4">The sequence shown here is derived from an EMBL/GenBank/DDBJ whole genome shotgun (WGS) entry which is preliminary data.</text>
</comment>
<feature type="active site" description="Acyl-thioester intermediate" evidence="2">
    <location>
        <position position="185"/>
    </location>
</feature>
<evidence type="ECO:0000256" key="3">
    <source>
        <dbReference type="SAM" id="SignalP"/>
    </source>
</evidence>
<dbReference type="Gene3D" id="2.40.260.10">
    <property type="entry name" value="Sortase"/>
    <property type="match status" value="1"/>
</dbReference>
<keyword evidence="1" id="KW-0378">Hydrolase</keyword>
<evidence type="ECO:0000256" key="1">
    <source>
        <dbReference type="ARBA" id="ARBA00022801"/>
    </source>
</evidence>
<keyword evidence="3" id="KW-0732">Signal</keyword>
<dbReference type="Pfam" id="PF04203">
    <property type="entry name" value="Sortase"/>
    <property type="match status" value="1"/>
</dbReference>
<keyword evidence="5" id="KW-1185">Reference proteome</keyword>
<proteinExistence type="predicted"/>
<gene>
    <name evidence="4" type="ORF">EDM56_04265</name>
</gene>
<feature type="active site" description="Proton donor/acceptor" evidence="2">
    <location>
        <position position="119"/>
    </location>
</feature>
<organism evidence="4 5">
    <name type="scientific">Brevibacillus fluminis</name>
    <dbReference type="NCBI Taxonomy" id="511487"/>
    <lineage>
        <taxon>Bacteria</taxon>
        <taxon>Bacillati</taxon>
        <taxon>Bacillota</taxon>
        <taxon>Bacilli</taxon>
        <taxon>Bacillales</taxon>
        <taxon>Paenibacillaceae</taxon>
        <taxon>Brevibacillus</taxon>
    </lineage>
</organism>
<feature type="signal peptide" evidence="3">
    <location>
        <begin position="1"/>
        <end position="20"/>
    </location>
</feature>
<dbReference type="Proteomes" id="UP000271031">
    <property type="component" value="Unassembled WGS sequence"/>
</dbReference>
<dbReference type="InterPro" id="IPR005754">
    <property type="entry name" value="Sortase"/>
</dbReference>